<comment type="caution">
    <text evidence="1">The sequence shown here is derived from an EMBL/GenBank/DDBJ whole genome shotgun (WGS) entry which is preliminary data.</text>
</comment>
<proteinExistence type="predicted"/>
<protein>
    <recommendedName>
        <fullName evidence="3">WXG100 family type VII secretion target</fullName>
    </recommendedName>
</protein>
<evidence type="ECO:0000313" key="1">
    <source>
        <dbReference type="EMBL" id="NKY88771.1"/>
    </source>
</evidence>
<dbReference type="EMBL" id="JAAXPE010000034">
    <property type="protein sequence ID" value="NKY88771.1"/>
    <property type="molecule type" value="Genomic_DNA"/>
</dbReference>
<keyword evidence="2" id="KW-1185">Reference proteome</keyword>
<dbReference type="RefSeq" id="WP_040716858.1">
    <property type="nucleotide sequence ID" value="NZ_CAWPHS010000028.1"/>
</dbReference>
<dbReference type="Proteomes" id="UP000523447">
    <property type="component" value="Unassembled WGS sequence"/>
</dbReference>
<evidence type="ECO:0008006" key="3">
    <source>
        <dbReference type="Google" id="ProtNLM"/>
    </source>
</evidence>
<evidence type="ECO:0000313" key="2">
    <source>
        <dbReference type="Proteomes" id="UP000523447"/>
    </source>
</evidence>
<reference evidence="1 2" key="1">
    <citation type="submission" date="2020-04" db="EMBL/GenBank/DDBJ databases">
        <title>MicrobeNet Type strains.</title>
        <authorList>
            <person name="Nicholson A.C."/>
        </authorList>
    </citation>
    <scope>NUCLEOTIDE SEQUENCE [LARGE SCALE GENOMIC DNA]</scope>
    <source>
        <strain evidence="1 2">DSM 44445</strain>
    </source>
</reference>
<name>A0A7X6M2Z1_9NOCA</name>
<sequence length="107" mass="11858">MADRLEAEAELFRKAAYRTGDVRDRINNVLNTLRANLAARGNPWGTDSIGHQFAHGAGGEGGYLDSKKNMIQGAENVAGTMDSFHQGQIKSAEYLESMERRNRDGFR</sequence>
<dbReference type="AlphaFoldDB" id="A0A7X6M2Z1"/>
<accession>A0A7X6M2Z1</accession>
<gene>
    <name evidence="1" type="ORF">HGA07_24525</name>
</gene>
<organism evidence="1 2">
    <name type="scientific">Nocardia veterana</name>
    <dbReference type="NCBI Taxonomy" id="132249"/>
    <lineage>
        <taxon>Bacteria</taxon>
        <taxon>Bacillati</taxon>
        <taxon>Actinomycetota</taxon>
        <taxon>Actinomycetes</taxon>
        <taxon>Mycobacteriales</taxon>
        <taxon>Nocardiaceae</taxon>
        <taxon>Nocardia</taxon>
    </lineage>
</organism>